<evidence type="ECO:0000259" key="2">
    <source>
        <dbReference type="PROSITE" id="PS50883"/>
    </source>
</evidence>
<dbReference type="PANTHER" id="PTHR33121:SF79">
    <property type="entry name" value="CYCLIC DI-GMP PHOSPHODIESTERASE PDED-RELATED"/>
    <property type="match status" value="1"/>
</dbReference>
<proteinExistence type="predicted"/>
<dbReference type="SMART" id="SM00052">
    <property type="entry name" value="EAL"/>
    <property type="match status" value="1"/>
</dbReference>
<feature type="domain" description="GGDEF" evidence="3">
    <location>
        <begin position="356"/>
        <end position="488"/>
    </location>
</feature>
<gene>
    <name evidence="4" type="ORF">RMQ66_02995</name>
</gene>
<dbReference type="SMART" id="SM00267">
    <property type="entry name" value="GGDEF"/>
    <property type="match status" value="1"/>
</dbReference>
<dbReference type="SUPFAM" id="SSF141868">
    <property type="entry name" value="EAL domain-like"/>
    <property type="match status" value="1"/>
</dbReference>
<keyword evidence="1" id="KW-0472">Membrane</keyword>
<feature type="transmembrane region" description="Helical" evidence="1">
    <location>
        <begin position="231"/>
        <end position="253"/>
    </location>
</feature>
<dbReference type="Pfam" id="PF00563">
    <property type="entry name" value="EAL"/>
    <property type="match status" value="1"/>
</dbReference>
<organism evidence="4">
    <name type="scientific">Arcobacter sp. AZ-2023</name>
    <dbReference type="NCBI Taxonomy" id="3074453"/>
    <lineage>
        <taxon>Bacteria</taxon>
        <taxon>Pseudomonadati</taxon>
        <taxon>Campylobacterota</taxon>
        <taxon>Epsilonproteobacteria</taxon>
        <taxon>Campylobacterales</taxon>
        <taxon>Arcobacteraceae</taxon>
        <taxon>Arcobacter</taxon>
    </lineage>
</organism>
<dbReference type="SUPFAM" id="SSF55073">
    <property type="entry name" value="Nucleotide cyclase"/>
    <property type="match status" value="1"/>
</dbReference>
<protein>
    <submittedName>
        <fullName evidence="4">EAL domain-containing protein</fullName>
    </submittedName>
</protein>
<feature type="transmembrane region" description="Helical" evidence="1">
    <location>
        <begin position="12"/>
        <end position="32"/>
    </location>
</feature>
<dbReference type="PANTHER" id="PTHR33121">
    <property type="entry name" value="CYCLIC DI-GMP PHOSPHODIESTERASE PDEF"/>
    <property type="match status" value="1"/>
</dbReference>
<evidence type="ECO:0000256" key="1">
    <source>
        <dbReference type="SAM" id="Phobius"/>
    </source>
</evidence>
<dbReference type="InterPro" id="IPR035919">
    <property type="entry name" value="EAL_sf"/>
</dbReference>
<dbReference type="Gene3D" id="3.20.20.450">
    <property type="entry name" value="EAL domain"/>
    <property type="match status" value="1"/>
</dbReference>
<dbReference type="InterPro" id="IPR000160">
    <property type="entry name" value="GGDEF_dom"/>
</dbReference>
<evidence type="ECO:0000313" key="4">
    <source>
        <dbReference type="EMBL" id="WNL36770.1"/>
    </source>
</evidence>
<feature type="domain" description="EAL" evidence="2">
    <location>
        <begin position="484"/>
        <end position="725"/>
    </location>
</feature>
<dbReference type="Gene3D" id="3.30.70.270">
    <property type="match status" value="1"/>
</dbReference>
<dbReference type="Pfam" id="PF00990">
    <property type="entry name" value="GGDEF"/>
    <property type="match status" value="1"/>
</dbReference>
<keyword evidence="1" id="KW-1133">Transmembrane helix</keyword>
<dbReference type="InterPro" id="IPR043128">
    <property type="entry name" value="Rev_trsase/Diguanyl_cyclase"/>
</dbReference>
<dbReference type="PROSITE" id="PS50883">
    <property type="entry name" value="EAL"/>
    <property type="match status" value="1"/>
</dbReference>
<accession>A0AA96DZB6</accession>
<name>A0AA96DZB6_9BACT</name>
<dbReference type="InterPro" id="IPR029787">
    <property type="entry name" value="Nucleotide_cyclase"/>
</dbReference>
<dbReference type="PROSITE" id="PS50887">
    <property type="entry name" value="GGDEF"/>
    <property type="match status" value="1"/>
</dbReference>
<dbReference type="GO" id="GO:0071111">
    <property type="term" value="F:cyclic-guanylate-specific phosphodiesterase activity"/>
    <property type="evidence" value="ECO:0007669"/>
    <property type="project" value="InterPro"/>
</dbReference>
<dbReference type="AlphaFoldDB" id="A0AA96DZB6"/>
<dbReference type="InterPro" id="IPR050706">
    <property type="entry name" value="Cyclic-di-GMP_PDE-like"/>
</dbReference>
<dbReference type="InterPro" id="IPR001633">
    <property type="entry name" value="EAL_dom"/>
</dbReference>
<reference evidence="4" key="1">
    <citation type="submission" date="2023-09" db="EMBL/GenBank/DDBJ databases">
        <title>Arcobacter tbilisiensis sp. nov. isolated from chicken meat in Tbilisi, Georgia.</title>
        <authorList>
            <person name="Matthias R."/>
            <person name="Zautner A.E."/>
        </authorList>
    </citation>
    <scope>NUCLEOTIDE SEQUENCE</scope>
    <source>
        <strain evidence="4">LEO 65</strain>
    </source>
</reference>
<dbReference type="EMBL" id="CP134842">
    <property type="protein sequence ID" value="WNL36770.1"/>
    <property type="molecule type" value="Genomic_DNA"/>
</dbReference>
<keyword evidence="1" id="KW-0812">Transmembrane</keyword>
<evidence type="ECO:0000259" key="3">
    <source>
        <dbReference type="PROSITE" id="PS50887"/>
    </source>
</evidence>
<sequence length="725" mass="84944">MKKNIINRALKNIIFLILIFSFILFLFFGLFFNDFKEKLFINAKNSYQLNIDKFTKNLEEKVILFDKESIELLVSDAKGTGFIQNIKIKLDKYIFDKDTLIFQTKTFNDTSWNLADVTIDTKFGEIQKIENSQFFEFKPSNLFNFNEKLILKYQLFKNNEIKSFIAQIDLNLLEEKKIEKKEIDFLGIFEHFYNLKIDDIVTKDLVLKDIIYGTVEFTLDDYKLKKEVYDYFIKLLFLAIVLFVPAVIFMFYYNRYLDNKYIVKPIKYLDKVVSDLIENKFSNIDNKMFEDSVEYKNLVSNISKLSNKIASLVNELNINKDTLERNLLVDSLTGLYDKRMFDIDMKSMFVSSVEGYIFLLKIAKLNQIEKLNGTLRTDDFILSFVNIVNNVIQLYKDKSISCYRFNGSEFIILAKELKYFEALDFADKIVANLTNNIFKAYELPSDIFHIGAVPVDQYGTIDSILTLVNERYSKALSKGKDGYDILEESRGKEEIKKDEMKVKKIIEQNNFDISFVFDSCSFGGELLMRELKPNLKDDDNNIFPIGLFVAVSEKLDLNRKFDTEVILKAIDFIKNNKIDYKIAINLSIKTVSNPDFIIFLEDLVSKNEDFVKHIVFSITSYSASAYKNIFIDFVAHLNRIGIEILIKRYKTKELSLDELANIRINYIKIDKELTQNIHNDVIKKHKIKNIIIFAEINDIKVLVENIESDRDYLYLNKLDLYAVNR</sequence>